<gene>
    <name evidence="1" type="ORF">N7335_01915</name>
</gene>
<sequence>MQFSEQLNAVKTLLESLESNPKVDLFSGSFQESDLDKLKFDGKRPFILTGCAGGPVTEGSPKLEIEAVFGAWVIAKADQNNSSFSRVAIDTATEIAKKIKTFRGDVKTNTRLPVIRLVEELSSGGRNGSNYSIWQVVWTQTIALD</sequence>
<proteinExistence type="predicted"/>
<name>A0AA42H3U9_STUST</name>
<comment type="caution">
    <text evidence="1">The sequence shown here is derived from an EMBL/GenBank/DDBJ whole genome shotgun (WGS) entry which is preliminary data.</text>
</comment>
<dbReference type="EMBL" id="JAODZE010000001">
    <property type="protein sequence ID" value="MDH0145142.1"/>
    <property type="molecule type" value="Genomic_DNA"/>
</dbReference>
<evidence type="ECO:0000313" key="1">
    <source>
        <dbReference type="EMBL" id="MDH0145142.1"/>
    </source>
</evidence>
<protein>
    <submittedName>
        <fullName evidence="1">Uncharacterized protein</fullName>
    </submittedName>
</protein>
<evidence type="ECO:0000313" key="2">
    <source>
        <dbReference type="Proteomes" id="UP001158076"/>
    </source>
</evidence>
<dbReference type="Proteomes" id="UP001158076">
    <property type="component" value="Unassembled WGS sequence"/>
</dbReference>
<accession>A0AA42H3U9</accession>
<organism evidence="1 2">
    <name type="scientific">Stutzerimonas stutzeri</name>
    <name type="common">Pseudomonas stutzeri</name>
    <dbReference type="NCBI Taxonomy" id="316"/>
    <lineage>
        <taxon>Bacteria</taxon>
        <taxon>Pseudomonadati</taxon>
        <taxon>Pseudomonadota</taxon>
        <taxon>Gammaproteobacteria</taxon>
        <taxon>Pseudomonadales</taxon>
        <taxon>Pseudomonadaceae</taxon>
        <taxon>Stutzerimonas</taxon>
    </lineage>
</organism>
<reference evidence="1" key="1">
    <citation type="submission" date="2022-09" db="EMBL/GenBank/DDBJ databases">
        <title>Intensive care unit water sources are persistently colonized with multi-drug resistant bacteria and are the site of extensive horizontal gene transfer of antibiotic resistance genes.</title>
        <authorList>
            <person name="Diorio-Toth L."/>
        </authorList>
    </citation>
    <scope>NUCLEOTIDE SEQUENCE</scope>
    <source>
        <strain evidence="1">GD04147</strain>
    </source>
</reference>
<dbReference type="AlphaFoldDB" id="A0AA42H3U9"/>
<dbReference type="RefSeq" id="WP_279647919.1">
    <property type="nucleotide sequence ID" value="NZ_JAODZE010000001.1"/>
</dbReference>